<name>A0A0M8PFG6_9EURO</name>
<keyword evidence="2" id="KW-0732">Signal</keyword>
<evidence type="ECO:0000313" key="4">
    <source>
        <dbReference type="Proteomes" id="UP000037696"/>
    </source>
</evidence>
<dbReference type="EMBL" id="LHQQ01000026">
    <property type="protein sequence ID" value="KOS46610.1"/>
    <property type="molecule type" value="Genomic_DNA"/>
</dbReference>
<dbReference type="Proteomes" id="UP000037696">
    <property type="component" value="Unassembled WGS sequence"/>
</dbReference>
<reference evidence="3 4" key="1">
    <citation type="submission" date="2015-08" db="EMBL/GenBank/DDBJ databases">
        <title>Genome sequencing of Penicillium nordicum.</title>
        <authorList>
            <person name="Nguyen H.D."/>
            <person name="Seifert K.A."/>
        </authorList>
    </citation>
    <scope>NUCLEOTIDE SEQUENCE [LARGE SCALE GENOMIC DNA]</scope>
    <source>
        <strain evidence="3 4">DAOMC 185683</strain>
    </source>
</reference>
<feature type="chain" id="PRO_5005819771" description="Extracellular membrane protein CFEM domain-containing protein" evidence="2">
    <location>
        <begin position="17"/>
        <end position="231"/>
    </location>
</feature>
<evidence type="ECO:0008006" key="5">
    <source>
        <dbReference type="Google" id="ProtNLM"/>
    </source>
</evidence>
<comment type="caution">
    <text evidence="3">The sequence shown here is derived from an EMBL/GenBank/DDBJ whole genome shotgun (WGS) entry which is preliminary data.</text>
</comment>
<organism evidence="3 4">
    <name type="scientific">Penicillium nordicum</name>
    <dbReference type="NCBI Taxonomy" id="229535"/>
    <lineage>
        <taxon>Eukaryota</taxon>
        <taxon>Fungi</taxon>
        <taxon>Dikarya</taxon>
        <taxon>Ascomycota</taxon>
        <taxon>Pezizomycotina</taxon>
        <taxon>Eurotiomycetes</taxon>
        <taxon>Eurotiomycetidae</taxon>
        <taxon>Eurotiales</taxon>
        <taxon>Aspergillaceae</taxon>
        <taxon>Penicillium</taxon>
    </lineage>
</organism>
<feature type="signal peptide" evidence="2">
    <location>
        <begin position="1"/>
        <end position="16"/>
    </location>
</feature>
<evidence type="ECO:0000313" key="3">
    <source>
        <dbReference type="EMBL" id="KOS46610.1"/>
    </source>
</evidence>
<proteinExistence type="predicted"/>
<dbReference type="AlphaFoldDB" id="A0A0M8PFG6"/>
<accession>A0A0M8PFG6</accession>
<sequence>MRYFITASVLVTGALSQSTDDYLKCASAAIGSIDPSTFTTCTDKTSQECFCANKSALETLTASTVPACAGLDLSTISSTLCPSEREATPARHASKPMEMADKRAYVPEPAPRVVYVTKTRSDCSCKSTPVVENPLHVSQISVDVPASSSLASVAAASSTPAGREHGLMGGAASSSVAFGPQASGATPSARPSGVDPTRFSPFQGAAAVGPSVNGGVAVLGVAAVMAVMVAL</sequence>
<keyword evidence="4" id="KW-1185">Reference proteome</keyword>
<evidence type="ECO:0000256" key="1">
    <source>
        <dbReference type="SAM" id="MobiDB-lite"/>
    </source>
</evidence>
<protein>
    <recommendedName>
        <fullName evidence="5">Extracellular membrane protein CFEM domain-containing protein</fullName>
    </recommendedName>
</protein>
<evidence type="ECO:0000256" key="2">
    <source>
        <dbReference type="SAM" id="SignalP"/>
    </source>
</evidence>
<gene>
    <name evidence="3" type="ORF">ACN38_g2369</name>
</gene>
<dbReference type="OrthoDB" id="4364984at2759"/>
<feature type="region of interest" description="Disordered" evidence="1">
    <location>
        <begin position="178"/>
        <end position="197"/>
    </location>
</feature>